<reference evidence="1" key="1">
    <citation type="submission" date="2021-06" db="EMBL/GenBank/DDBJ databases">
        <authorList>
            <person name="Kallberg Y."/>
            <person name="Tangrot J."/>
            <person name="Rosling A."/>
        </authorList>
    </citation>
    <scope>NUCLEOTIDE SEQUENCE</scope>
    <source>
        <strain evidence="1">MA461A</strain>
    </source>
</reference>
<dbReference type="Proteomes" id="UP000789920">
    <property type="component" value="Unassembled WGS sequence"/>
</dbReference>
<feature type="non-terminal residue" evidence="1">
    <location>
        <position position="1"/>
    </location>
</feature>
<keyword evidence="2" id="KW-1185">Reference proteome</keyword>
<protein>
    <submittedName>
        <fullName evidence="1">11774_t:CDS:1</fullName>
    </submittedName>
</protein>
<comment type="caution">
    <text evidence="1">The sequence shown here is derived from an EMBL/GenBank/DDBJ whole genome shotgun (WGS) entry which is preliminary data.</text>
</comment>
<accession>A0ACA9RS12</accession>
<sequence>NPLDMHKCSVRITTEVMLSEVDTDLPMHMIISEARDLAILNRRANKNTTKEVKMKLLAPHNGASPNELQKLYNNQRIANHYRYPIAIAFKVVGRSRSKEEAIELGHAYELFIRTLPLSEITKECLCNNIFANWLSEE</sequence>
<dbReference type="EMBL" id="CAJVQC010066077">
    <property type="protein sequence ID" value="CAG8806088.1"/>
    <property type="molecule type" value="Genomic_DNA"/>
</dbReference>
<name>A0ACA9RS12_9GLOM</name>
<evidence type="ECO:0000313" key="1">
    <source>
        <dbReference type="EMBL" id="CAG8806088.1"/>
    </source>
</evidence>
<gene>
    <name evidence="1" type="ORF">RPERSI_LOCUS22085</name>
</gene>
<evidence type="ECO:0000313" key="2">
    <source>
        <dbReference type="Proteomes" id="UP000789920"/>
    </source>
</evidence>
<proteinExistence type="predicted"/>
<organism evidence="1 2">
    <name type="scientific">Racocetra persica</name>
    <dbReference type="NCBI Taxonomy" id="160502"/>
    <lineage>
        <taxon>Eukaryota</taxon>
        <taxon>Fungi</taxon>
        <taxon>Fungi incertae sedis</taxon>
        <taxon>Mucoromycota</taxon>
        <taxon>Glomeromycotina</taxon>
        <taxon>Glomeromycetes</taxon>
        <taxon>Diversisporales</taxon>
        <taxon>Gigasporaceae</taxon>
        <taxon>Racocetra</taxon>
    </lineage>
</organism>